<dbReference type="OrthoDB" id="1493259at2"/>
<dbReference type="Gene3D" id="3.30.910.20">
    <property type="entry name" value="Skp domain"/>
    <property type="match status" value="1"/>
</dbReference>
<dbReference type="PANTHER" id="PTHR35089">
    <property type="entry name" value="CHAPERONE PROTEIN SKP"/>
    <property type="match status" value="1"/>
</dbReference>
<sequence>MKLGHIIATGLVLGLTTFSCSDKKEEPKTKEEKAPEVPVVHSNGLKIAFYYSDSLKSGFTYYKNEDSRITKKGEAFQNEMMAKQRALEQKAQNYEKYMREGTLTGAEMQTLENEIMRMREQLMNQQQTKGAQLEKETNEALTVLGKKIEVAGKKYCEKYGIDILLIHGQGGQINFINDQMNVTQSFIDFLNHEQEIMDRDLGK</sequence>
<evidence type="ECO:0000256" key="1">
    <source>
        <dbReference type="ARBA" id="ARBA00009091"/>
    </source>
</evidence>
<dbReference type="InterPro" id="IPR024930">
    <property type="entry name" value="Skp_dom_sf"/>
</dbReference>
<comment type="similarity">
    <text evidence="1">Belongs to the Skp family.</text>
</comment>
<dbReference type="Pfam" id="PF03938">
    <property type="entry name" value="OmpH"/>
    <property type="match status" value="1"/>
</dbReference>
<dbReference type="AlphaFoldDB" id="A0A556MRK1"/>
<dbReference type="GO" id="GO:0050821">
    <property type="term" value="P:protein stabilization"/>
    <property type="evidence" value="ECO:0007669"/>
    <property type="project" value="TreeGrafter"/>
</dbReference>
<dbReference type="GO" id="GO:0051082">
    <property type="term" value="F:unfolded protein binding"/>
    <property type="evidence" value="ECO:0007669"/>
    <property type="project" value="InterPro"/>
</dbReference>
<dbReference type="GO" id="GO:0005829">
    <property type="term" value="C:cytosol"/>
    <property type="evidence" value="ECO:0007669"/>
    <property type="project" value="TreeGrafter"/>
</dbReference>
<evidence type="ECO:0000313" key="4">
    <source>
        <dbReference type="EMBL" id="TSJ42432.1"/>
    </source>
</evidence>
<evidence type="ECO:0000313" key="5">
    <source>
        <dbReference type="Proteomes" id="UP000316008"/>
    </source>
</evidence>
<name>A0A556MRK1_9FLAO</name>
<reference evidence="4 5" key="1">
    <citation type="submission" date="2019-07" db="EMBL/GenBank/DDBJ databases">
        <authorList>
            <person name="Huq M.A."/>
        </authorList>
    </citation>
    <scope>NUCLEOTIDE SEQUENCE [LARGE SCALE GENOMIC DNA]</scope>
    <source>
        <strain evidence="4 5">MAH-3</strain>
    </source>
</reference>
<evidence type="ECO:0000256" key="3">
    <source>
        <dbReference type="SAM" id="Coils"/>
    </source>
</evidence>
<evidence type="ECO:0000256" key="2">
    <source>
        <dbReference type="ARBA" id="ARBA00022729"/>
    </source>
</evidence>
<accession>A0A556MRK1</accession>
<dbReference type="SMART" id="SM00935">
    <property type="entry name" value="OmpH"/>
    <property type="match status" value="1"/>
</dbReference>
<keyword evidence="2" id="KW-0732">Signal</keyword>
<dbReference type="PROSITE" id="PS51257">
    <property type="entry name" value="PROKAR_LIPOPROTEIN"/>
    <property type="match status" value="1"/>
</dbReference>
<dbReference type="PANTHER" id="PTHR35089:SF1">
    <property type="entry name" value="CHAPERONE PROTEIN SKP"/>
    <property type="match status" value="1"/>
</dbReference>
<keyword evidence="5" id="KW-1185">Reference proteome</keyword>
<dbReference type="EMBL" id="VLPL01000005">
    <property type="protein sequence ID" value="TSJ42432.1"/>
    <property type="molecule type" value="Genomic_DNA"/>
</dbReference>
<dbReference type="InterPro" id="IPR005632">
    <property type="entry name" value="Chaperone_Skp"/>
</dbReference>
<comment type="caution">
    <text evidence="4">The sequence shown here is derived from an EMBL/GenBank/DDBJ whole genome shotgun (WGS) entry which is preliminary data.</text>
</comment>
<feature type="coiled-coil region" evidence="3">
    <location>
        <begin position="80"/>
        <end position="128"/>
    </location>
</feature>
<keyword evidence="3" id="KW-0175">Coiled coil</keyword>
<proteinExistence type="inferred from homology"/>
<dbReference type="RefSeq" id="WP_144333387.1">
    <property type="nucleotide sequence ID" value="NZ_VLPL01000005.1"/>
</dbReference>
<dbReference type="SUPFAM" id="SSF111384">
    <property type="entry name" value="OmpH-like"/>
    <property type="match status" value="1"/>
</dbReference>
<organism evidence="4 5">
    <name type="scientific">Fluviicola chungangensis</name>
    <dbReference type="NCBI Taxonomy" id="2597671"/>
    <lineage>
        <taxon>Bacteria</taxon>
        <taxon>Pseudomonadati</taxon>
        <taxon>Bacteroidota</taxon>
        <taxon>Flavobacteriia</taxon>
        <taxon>Flavobacteriales</taxon>
        <taxon>Crocinitomicaceae</taxon>
        <taxon>Fluviicola</taxon>
    </lineage>
</organism>
<dbReference type="Proteomes" id="UP000316008">
    <property type="component" value="Unassembled WGS sequence"/>
</dbReference>
<gene>
    <name evidence="4" type="ORF">FO442_11745</name>
</gene>
<protein>
    <submittedName>
        <fullName evidence="4">OmpH family outer membrane protein</fullName>
    </submittedName>
</protein>